<dbReference type="OrthoDB" id="1633380at2"/>
<sequence length="431" mass="46620">MESKYQNILKFFIGSGAGLILFFVPVTVNGRSSILIDQLVTSISTNLPTAALAISLAIIIAGAILPFINKTWNRSAMDVIFTLLKFIGVLCAVAGAFSLCSEAVNTAVFEMLFPKVIIPGALTVPIGCLLLTFITDYGILDFFGVLVRPIMRPLWKLPGRAAIIAVASFIGSFSVGIVATDNLYREGKFTHKEAAILVTGFATVSMPFLVIAANLLGLMPHWGLFFWSALIITFLTTAITVRLWPLCKVPETCWENAEYVEEAHEKGSLLKQAWQAGLIQAQNAPNLFASLWGNFKGGMIAIMNLLPLMMSLGTITLLLVNFTDVFDYIAWLFYPLTKLTMIPDEMAVAQAAAITVAEPVTSMVVASSAASIVSRFVVGVLAIGEIVFFTGTIPCILPSNIDVSLGKLFIIWIERVVCIVALASIVGHLFL</sequence>
<feature type="domain" description="Nucleoside transporter/FeoB GTPase Gate" evidence="2">
    <location>
        <begin position="124"/>
        <end position="218"/>
    </location>
</feature>
<proteinExistence type="predicted"/>
<evidence type="ECO:0000259" key="2">
    <source>
        <dbReference type="Pfam" id="PF07670"/>
    </source>
</evidence>
<evidence type="ECO:0000313" key="4">
    <source>
        <dbReference type="Proteomes" id="UP000284841"/>
    </source>
</evidence>
<dbReference type="RefSeq" id="WP_118335922.1">
    <property type="nucleotide sequence ID" value="NZ_AP025567.1"/>
</dbReference>
<feature type="transmembrane region" description="Helical" evidence="1">
    <location>
        <begin position="409"/>
        <end position="430"/>
    </location>
</feature>
<feature type="transmembrane region" description="Helical" evidence="1">
    <location>
        <begin position="308"/>
        <end position="334"/>
    </location>
</feature>
<comment type="caution">
    <text evidence="3">The sequence shown here is derived from an EMBL/GenBank/DDBJ whole genome shotgun (WGS) entry which is preliminary data.</text>
</comment>
<feature type="transmembrane region" description="Helical" evidence="1">
    <location>
        <begin position="48"/>
        <end position="68"/>
    </location>
</feature>
<keyword evidence="4" id="KW-1185">Reference proteome</keyword>
<dbReference type="EMBL" id="QRMS01000003">
    <property type="protein sequence ID" value="RHJ87528.1"/>
    <property type="molecule type" value="Genomic_DNA"/>
</dbReference>
<feature type="transmembrane region" description="Helical" evidence="1">
    <location>
        <begin position="116"/>
        <end position="140"/>
    </location>
</feature>
<dbReference type="InterPro" id="IPR011642">
    <property type="entry name" value="Gate_dom"/>
</dbReference>
<dbReference type="Pfam" id="PF07670">
    <property type="entry name" value="Gate"/>
    <property type="match status" value="1"/>
</dbReference>
<evidence type="ECO:0000256" key="1">
    <source>
        <dbReference type="SAM" id="Phobius"/>
    </source>
</evidence>
<feature type="transmembrane region" description="Helical" evidence="1">
    <location>
        <begin position="7"/>
        <end position="28"/>
    </location>
</feature>
<feature type="transmembrane region" description="Helical" evidence="1">
    <location>
        <begin position="80"/>
        <end position="104"/>
    </location>
</feature>
<feature type="transmembrane region" description="Helical" evidence="1">
    <location>
        <begin position="376"/>
        <end position="397"/>
    </location>
</feature>
<dbReference type="AlphaFoldDB" id="A0A415E1T6"/>
<evidence type="ECO:0000313" key="3">
    <source>
        <dbReference type="EMBL" id="RHJ87528.1"/>
    </source>
</evidence>
<gene>
    <name evidence="3" type="ORF">DW099_12610</name>
</gene>
<name>A0A415E1T6_9FIRM</name>
<reference evidence="3 4" key="1">
    <citation type="submission" date="2018-08" db="EMBL/GenBank/DDBJ databases">
        <title>A genome reference for cultivated species of the human gut microbiota.</title>
        <authorList>
            <person name="Zou Y."/>
            <person name="Xue W."/>
            <person name="Luo G."/>
        </authorList>
    </citation>
    <scope>NUCLEOTIDE SEQUENCE [LARGE SCALE GENOMIC DNA]</scope>
    <source>
        <strain evidence="3 4">AM07-24</strain>
    </source>
</reference>
<accession>A0A415E1T6</accession>
<organism evidence="3 4">
    <name type="scientific">Emergencia timonensis</name>
    <dbReference type="NCBI Taxonomy" id="1776384"/>
    <lineage>
        <taxon>Bacteria</taxon>
        <taxon>Bacillati</taxon>
        <taxon>Bacillota</taxon>
        <taxon>Clostridia</taxon>
        <taxon>Peptostreptococcales</taxon>
        <taxon>Anaerovoracaceae</taxon>
        <taxon>Emergencia</taxon>
    </lineage>
</organism>
<dbReference type="Proteomes" id="UP000284841">
    <property type="component" value="Unassembled WGS sequence"/>
</dbReference>
<feature type="transmembrane region" description="Helical" evidence="1">
    <location>
        <begin position="161"/>
        <end position="179"/>
    </location>
</feature>
<keyword evidence="1" id="KW-1133">Transmembrane helix</keyword>
<feature type="transmembrane region" description="Helical" evidence="1">
    <location>
        <begin position="194"/>
        <end position="217"/>
    </location>
</feature>
<dbReference type="STRING" id="1776384.GCA_900086585_01093"/>
<feature type="transmembrane region" description="Helical" evidence="1">
    <location>
        <begin position="224"/>
        <end position="244"/>
    </location>
</feature>
<protein>
    <submittedName>
        <fullName evidence="3">YjiH family protein</fullName>
    </submittedName>
</protein>
<keyword evidence="1" id="KW-0472">Membrane</keyword>
<keyword evidence="1" id="KW-0812">Transmembrane</keyword>